<dbReference type="SUPFAM" id="SSF49503">
    <property type="entry name" value="Cupredoxins"/>
    <property type="match status" value="1"/>
</dbReference>
<dbReference type="InterPro" id="IPR028096">
    <property type="entry name" value="EfeO_Cupredoxin"/>
</dbReference>
<feature type="domain" description="Cytochrome oxidase subunit II copper A binding" evidence="1">
    <location>
        <begin position="33"/>
        <end position="121"/>
    </location>
</feature>
<dbReference type="PROSITE" id="PS50857">
    <property type="entry name" value="COX2_CUA"/>
    <property type="match status" value="1"/>
</dbReference>
<accession>A0ABR5A9Z7</accession>
<dbReference type="Proteomes" id="UP000031967">
    <property type="component" value="Unassembled WGS sequence"/>
</dbReference>
<comment type="caution">
    <text evidence="2">The sequence shown here is derived from an EMBL/GenBank/DDBJ whole genome shotgun (WGS) entry which is preliminary data.</text>
</comment>
<protein>
    <recommendedName>
        <fullName evidence="1">Cytochrome oxidase subunit II copper A binding domain-containing protein</fullName>
    </recommendedName>
</protein>
<evidence type="ECO:0000313" key="2">
    <source>
        <dbReference type="EMBL" id="KIL37806.1"/>
    </source>
</evidence>
<gene>
    <name evidence="2" type="ORF">SD70_30655</name>
</gene>
<dbReference type="Gene3D" id="2.60.40.420">
    <property type="entry name" value="Cupredoxins - blue copper proteins"/>
    <property type="match status" value="1"/>
</dbReference>
<organism evidence="2 3">
    <name type="scientific">Gordoniibacillus kamchatkensis</name>
    <dbReference type="NCBI Taxonomy" id="1590651"/>
    <lineage>
        <taxon>Bacteria</taxon>
        <taxon>Bacillati</taxon>
        <taxon>Bacillota</taxon>
        <taxon>Bacilli</taxon>
        <taxon>Bacillales</taxon>
        <taxon>Paenibacillaceae</taxon>
        <taxon>Gordoniibacillus</taxon>
    </lineage>
</organism>
<evidence type="ECO:0000313" key="3">
    <source>
        <dbReference type="Proteomes" id="UP000031967"/>
    </source>
</evidence>
<dbReference type="Pfam" id="PF13473">
    <property type="entry name" value="Cupredoxin_1"/>
    <property type="match status" value="1"/>
</dbReference>
<sequence>MFILFIGAGILGLGVLFNDISQKQAEAAASKAEAGTTLKVTMSNWKFDQAEYQVKAGETKKVTLVLAEGVHELNIPDLGIKLNAQNRQAEVKFDKPGKFEMHCSLPCGQGHEQMKATLVVQ</sequence>
<reference evidence="2 3" key="1">
    <citation type="submission" date="2014-12" db="EMBL/GenBank/DDBJ databases">
        <title>Draft genome sequence of Paenibacillus kamchatkensis strain B-2647.</title>
        <authorList>
            <person name="Karlyshev A.V."/>
            <person name="Kudryashova E.B."/>
        </authorList>
    </citation>
    <scope>NUCLEOTIDE SEQUENCE [LARGE SCALE GENOMIC DNA]</scope>
    <source>
        <strain evidence="2 3">VKM B-2647</strain>
    </source>
</reference>
<proteinExistence type="predicted"/>
<name>A0ABR5A9Z7_9BACL</name>
<dbReference type="EMBL" id="JXAK01000095">
    <property type="protein sequence ID" value="KIL37806.1"/>
    <property type="molecule type" value="Genomic_DNA"/>
</dbReference>
<evidence type="ECO:0000259" key="1">
    <source>
        <dbReference type="PROSITE" id="PS50857"/>
    </source>
</evidence>
<dbReference type="InterPro" id="IPR008972">
    <property type="entry name" value="Cupredoxin"/>
</dbReference>
<keyword evidence="3" id="KW-1185">Reference proteome</keyword>
<dbReference type="InterPro" id="IPR002429">
    <property type="entry name" value="CcO_II-like_C"/>
</dbReference>